<keyword evidence="1" id="KW-0472">Membrane</keyword>
<name>A0AAQ3P1Q5_VIGMU</name>
<protein>
    <submittedName>
        <fullName evidence="2">Uncharacterized protein</fullName>
    </submittedName>
</protein>
<gene>
    <name evidence="2" type="ORF">V8G54_005555</name>
</gene>
<evidence type="ECO:0000256" key="1">
    <source>
        <dbReference type="SAM" id="Phobius"/>
    </source>
</evidence>
<dbReference type="AlphaFoldDB" id="A0AAQ3P1Q5"/>
<keyword evidence="3" id="KW-1185">Reference proteome</keyword>
<dbReference type="Proteomes" id="UP001374535">
    <property type="component" value="Chromosome 2"/>
</dbReference>
<evidence type="ECO:0000313" key="2">
    <source>
        <dbReference type="EMBL" id="WVZ18233.1"/>
    </source>
</evidence>
<organism evidence="2 3">
    <name type="scientific">Vigna mungo</name>
    <name type="common">Black gram</name>
    <name type="synonym">Phaseolus mungo</name>
    <dbReference type="NCBI Taxonomy" id="3915"/>
    <lineage>
        <taxon>Eukaryota</taxon>
        <taxon>Viridiplantae</taxon>
        <taxon>Streptophyta</taxon>
        <taxon>Embryophyta</taxon>
        <taxon>Tracheophyta</taxon>
        <taxon>Spermatophyta</taxon>
        <taxon>Magnoliopsida</taxon>
        <taxon>eudicotyledons</taxon>
        <taxon>Gunneridae</taxon>
        <taxon>Pentapetalae</taxon>
        <taxon>rosids</taxon>
        <taxon>fabids</taxon>
        <taxon>Fabales</taxon>
        <taxon>Fabaceae</taxon>
        <taxon>Papilionoideae</taxon>
        <taxon>50 kb inversion clade</taxon>
        <taxon>NPAAA clade</taxon>
        <taxon>indigoferoid/millettioid clade</taxon>
        <taxon>Phaseoleae</taxon>
        <taxon>Vigna</taxon>
    </lineage>
</organism>
<keyword evidence="1" id="KW-1133">Transmembrane helix</keyword>
<sequence>MFLLYGGYLKVKMKTCWVLQPLHKPMVHDSLCKARRGDEKLLCAPPGRVGRCSWIVCWLLDSPLEIKCVCRPRMSKLLLPKAVYHLCSHQEKLLAAAFSFFSGPAAWAVICCVTCCLCILQALGCCSFLGRELYFSSSLK</sequence>
<evidence type="ECO:0000313" key="3">
    <source>
        <dbReference type="Proteomes" id="UP001374535"/>
    </source>
</evidence>
<accession>A0AAQ3P1Q5</accession>
<proteinExistence type="predicted"/>
<dbReference type="EMBL" id="CP144699">
    <property type="protein sequence ID" value="WVZ18233.1"/>
    <property type="molecule type" value="Genomic_DNA"/>
</dbReference>
<feature type="transmembrane region" description="Helical" evidence="1">
    <location>
        <begin position="105"/>
        <end position="130"/>
    </location>
</feature>
<keyword evidence="1" id="KW-0812">Transmembrane</keyword>
<reference evidence="2 3" key="1">
    <citation type="journal article" date="2023" name="Life. Sci Alliance">
        <title>Evolutionary insights into 3D genome organization and epigenetic landscape of Vigna mungo.</title>
        <authorList>
            <person name="Junaid A."/>
            <person name="Singh B."/>
            <person name="Bhatia S."/>
        </authorList>
    </citation>
    <scope>NUCLEOTIDE SEQUENCE [LARGE SCALE GENOMIC DNA]</scope>
    <source>
        <strain evidence="2">Urdbean</strain>
    </source>
</reference>